<organism evidence="3 4">
    <name type="scientific">Halopelagius longus</name>
    <dbReference type="NCBI Taxonomy" id="1236180"/>
    <lineage>
        <taxon>Archaea</taxon>
        <taxon>Methanobacteriati</taxon>
        <taxon>Methanobacteriota</taxon>
        <taxon>Stenosarchaea group</taxon>
        <taxon>Halobacteria</taxon>
        <taxon>Halobacteriales</taxon>
        <taxon>Haloferacaceae</taxon>
    </lineage>
</organism>
<dbReference type="Proteomes" id="UP000255421">
    <property type="component" value="Unassembled WGS sequence"/>
</dbReference>
<evidence type="ECO:0000313" key="5">
    <source>
        <dbReference type="Proteomes" id="UP000255421"/>
    </source>
</evidence>
<accession>A0A1H1GJ74</accession>
<dbReference type="EMBL" id="QQST01000004">
    <property type="protein sequence ID" value="RDI69709.1"/>
    <property type="molecule type" value="Genomic_DNA"/>
</dbReference>
<dbReference type="PANTHER" id="PTHR30244">
    <property type="entry name" value="TRANSAMINASE"/>
    <property type="match status" value="1"/>
</dbReference>
<name>A0A1H1GJ74_9EURY</name>
<keyword evidence="1" id="KW-0663">Pyridoxal phosphate</keyword>
<dbReference type="RefSeq" id="WP_092539190.1">
    <property type="nucleotide sequence ID" value="NZ_FNKQ01000006.1"/>
</dbReference>
<evidence type="ECO:0000313" key="2">
    <source>
        <dbReference type="EMBL" id="RDI69709.1"/>
    </source>
</evidence>
<evidence type="ECO:0000313" key="3">
    <source>
        <dbReference type="EMBL" id="SDR13221.1"/>
    </source>
</evidence>
<dbReference type="SUPFAM" id="SSF53383">
    <property type="entry name" value="PLP-dependent transferases"/>
    <property type="match status" value="1"/>
</dbReference>
<proteinExistence type="inferred from homology"/>
<dbReference type="InterPro" id="IPR015424">
    <property type="entry name" value="PyrdxlP-dep_Trfase"/>
</dbReference>
<dbReference type="GO" id="GO:0000271">
    <property type="term" value="P:polysaccharide biosynthetic process"/>
    <property type="evidence" value="ECO:0007669"/>
    <property type="project" value="TreeGrafter"/>
</dbReference>
<dbReference type="OrthoDB" id="358899at2157"/>
<keyword evidence="2" id="KW-0808">Transferase</keyword>
<reference evidence="2 5" key="3">
    <citation type="submission" date="2018-07" db="EMBL/GenBank/DDBJ databases">
        <title>Genome sequence of extremly halophilic archaeon Halopelagius longus strain BC12-B1.</title>
        <authorList>
            <person name="Zhang X."/>
        </authorList>
    </citation>
    <scope>NUCLEOTIDE SEQUENCE [LARGE SCALE GENOMIC DNA]</scope>
    <source>
        <strain evidence="2 5">BC12-B1</strain>
    </source>
</reference>
<dbReference type="Proteomes" id="UP000199289">
    <property type="component" value="Unassembled WGS sequence"/>
</dbReference>
<reference evidence="3" key="1">
    <citation type="submission" date="2016-10" db="EMBL/GenBank/DDBJ databases">
        <authorList>
            <person name="de Groot N.N."/>
        </authorList>
    </citation>
    <scope>NUCLEOTIDE SEQUENCE [LARGE SCALE GENOMIC DNA]</scope>
    <source>
        <strain evidence="3">CGMCC 1.12397</strain>
    </source>
</reference>
<evidence type="ECO:0000256" key="1">
    <source>
        <dbReference type="RuleBase" id="RU004508"/>
    </source>
</evidence>
<comment type="similarity">
    <text evidence="1">Belongs to the DegT/DnrJ/EryC1 family.</text>
</comment>
<dbReference type="InterPro" id="IPR015421">
    <property type="entry name" value="PyrdxlP-dep_Trfase_major"/>
</dbReference>
<protein>
    <submittedName>
        <fullName evidence="2">DegT/DnrJ/EryC1/StrS aminotransferase family protein</fullName>
    </submittedName>
    <submittedName>
        <fullName evidence="3">dTDP-4-amino-4,6-dideoxygalactose transaminase</fullName>
    </submittedName>
</protein>
<evidence type="ECO:0000313" key="4">
    <source>
        <dbReference type="Proteomes" id="UP000199289"/>
    </source>
</evidence>
<gene>
    <name evidence="2" type="ORF">DWB78_18235</name>
    <name evidence="3" type="ORF">SAMN05216278_3706</name>
</gene>
<dbReference type="PANTHER" id="PTHR30244:SF42">
    <property type="entry name" value="UDP-2-ACETAMIDO-2-DEOXY-3-OXO-D-GLUCURONATE AMINOTRANSFERASE"/>
    <property type="match status" value="1"/>
</dbReference>
<dbReference type="AlphaFoldDB" id="A0A1H1GJ74"/>
<dbReference type="InterPro" id="IPR015422">
    <property type="entry name" value="PyrdxlP-dep_Trfase_small"/>
</dbReference>
<dbReference type="Gene3D" id="3.40.640.10">
    <property type="entry name" value="Type I PLP-dependent aspartate aminotransferase-like (Major domain)"/>
    <property type="match status" value="1"/>
</dbReference>
<dbReference type="InterPro" id="IPR000653">
    <property type="entry name" value="DegT/StrS_aminotransferase"/>
</dbReference>
<keyword evidence="5" id="KW-1185">Reference proteome</keyword>
<dbReference type="EMBL" id="FNKQ01000006">
    <property type="protein sequence ID" value="SDR13221.1"/>
    <property type="molecule type" value="Genomic_DNA"/>
</dbReference>
<dbReference type="GO" id="GO:0008483">
    <property type="term" value="F:transaminase activity"/>
    <property type="evidence" value="ECO:0007669"/>
    <property type="project" value="UniProtKB-KW"/>
</dbReference>
<dbReference type="GO" id="GO:0030170">
    <property type="term" value="F:pyridoxal phosphate binding"/>
    <property type="evidence" value="ECO:0007669"/>
    <property type="project" value="TreeGrafter"/>
</dbReference>
<reference evidence="4" key="2">
    <citation type="submission" date="2016-10" db="EMBL/GenBank/DDBJ databases">
        <authorList>
            <person name="Varghese N."/>
            <person name="Submissions S."/>
        </authorList>
    </citation>
    <scope>NUCLEOTIDE SEQUENCE [LARGE SCALE GENOMIC DNA]</scope>
    <source>
        <strain evidence="4">CGMCC 1.12397</strain>
    </source>
</reference>
<dbReference type="Gene3D" id="3.90.1150.10">
    <property type="entry name" value="Aspartate Aminotransferase, domain 1"/>
    <property type="match status" value="1"/>
</dbReference>
<sequence>MFVSTEPTVRLRWLDGRDPGVPSWFADDEWVPAGRKELYAYGRTGAYAFLENLDLSEGTALVPAYVPESAVWPFRKAELDVEYYPISESLSYPFDEVADRIREVRPDVVLFAHYLGFADPNFRRLVDVSREVGAAVIEDCSRAAFSRDADGRLLGSTGDAALYSLHKTLPAPNGGLLVTRDAAPVPPTDQVSEMSDLLTLAATTAIDSVDARPFVRSLNGNGAYHTFEYYYGKICDPPAEAWPPKLPGWISNVGFTHTSPPDVQRTRRDLYERLRTRLEEIEELTVLTPEAHEGACPFGVAVRLPGGHERREKLYQSLRKRGLPVTRYIWPLEEGRRVLEAYSATNVLRTSTLVFPVHHQMPDGTVDCLVSATESELSSVGRSNVGPSAVERP</sequence>
<dbReference type="Pfam" id="PF01041">
    <property type="entry name" value="DegT_DnrJ_EryC1"/>
    <property type="match status" value="1"/>
</dbReference>
<keyword evidence="2" id="KW-0032">Aminotransferase</keyword>